<reference evidence="2" key="1">
    <citation type="submission" date="2014-01" db="EMBL/GenBank/DDBJ databases">
        <authorList>
            <person name="Brown-Elliot B."/>
            <person name="Wallace R."/>
            <person name="Lenaerts A."/>
            <person name="Ordway D."/>
            <person name="DeGroote M.A."/>
            <person name="Parker T."/>
            <person name="Sizemore C."/>
            <person name="Tallon L.J."/>
            <person name="Sadzewicz L.K."/>
            <person name="Sengamalay N."/>
            <person name="Fraser C.M."/>
            <person name="Hine E."/>
            <person name="Shefchek K.A."/>
            <person name="Das S.P."/>
            <person name="Tettelin H."/>
        </authorList>
    </citation>
    <scope>NUCLEOTIDE SEQUENCE [LARGE SCALE GENOMIC DNA]</scope>
    <source>
        <strain evidence="2">4042</strain>
    </source>
</reference>
<sequence>MRTWPPTECGWGGVDRVGSSTPISSSKRAGAPPAGSVPAARGAAYRALGIRSVLGAG</sequence>
<evidence type="ECO:0000256" key="1">
    <source>
        <dbReference type="SAM" id="MobiDB-lite"/>
    </source>
</evidence>
<evidence type="ECO:0000313" key="2">
    <source>
        <dbReference type="EMBL" id="EUA54520.1"/>
    </source>
</evidence>
<feature type="region of interest" description="Disordered" evidence="1">
    <location>
        <begin position="1"/>
        <end position="38"/>
    </location>
</feature>
<protein>
    <submittedName>
        <fullName evidence="2">Uncharacterized protein</fullName>
    </submittedName>
</protein>
<proteinExistence type="predicted"/>
<comment type="caution">
    <text evidence="2">The sequence shown here is derived from an EMBL/GenBank/DDBJ whole genome shotgun (WGS) entry which is preliminary data.</text>
</comment>
<feature type="compositionally biased region" description="Polar residues" evidence="1">
    <location>
        <begin position="18"/>
        <end position="27"/>
    </location>
</feature>
<dbReference type="EMBL" id="JAOB01000032">
    <property type="protein sequence ID" value="EUA54520.1"/>
    <property type="molecule type" value="Genomic_DNA"/>
</dbReference>
<gene>
    <name evidence="2" type="ORF">I553_1452</name>
</gene>
<dbReference type="AlphaFoldDB" id="X8CGW0"/>
<name>X8CGW0_MYCXE</name>
<accession>X8CGW0</accession>
<feature type="compositionally biased region" description="Low complexity" evidence="1">
    <location>
        <begin position="29"/>
        <end position="38"/>
    </location>
</feature>
<organism evidence="2">
    <name type="scientific">Mycobacterium xenopi 4042</name>
    <dbReference type="NCBI Taxonomy" id="1299334"/>
    <lineage>
        <taxon>Bacteria</taxon>
        <taxon>Bacillati</taxon>
        <taxon>Actinomycetota</taxon>
        <taxon>Actinomycetes</taxon>
        <taxon>Mycobacteriales</taxon>
        <taxon>Mycobacteriaceae</taxon>
        <taxon>Mycobacterium</taxon>
    </lineage>
</organism>